<evidence type="ECO:0000313" key="1">
    <source>
        <dbReference type="EMBL" id="KAA9108052.1"/>
    </source>
</evidence>
<keyword evidence="2" id="KW-1185">Reference proteome</keyword>
<proteinExistence type="predicted"/>
<sequence>MDELPNASDLGHRLRATMLRDFGRLVRSDFDMSWGSVSRIDIGRDECPIPAVMGFALRLAGLDCFGPEEKVAWWVPFVREGVRYEVAHQKFGLRLRIAGDGLSEPEIDSRLMLTKKKLISATKVVEKGINKFTDKLVDSGDATVVNQHSRLQRAYDYFRERALNPTVVEDEHRSFEPGGDLGISGWSFKSGAAVMQVNSTHDVVAAITAFLSRLEHDLVLALPFARFDPVSDHLIDFIGQRWGLKYERVLGKTGRSKHYLEKLIDVIERWRNTYTHGGFEKGNETTVYAHVPDVGALPIGLSSMRGRSFLSLPNASDVTIRDVFSLFDEFDEWFATAATEASAWIESGLDVRFDTDFRNLVDSLAGDPEKFRRYIDYGMYEVDQAANMDF</sequence>
<dbReference type="OrthoDB" id="6057847at2"/>
<dbReference type="AlphaFoldDB" id="A0A5J5J076"/>
<reference evidence="2" key="1">
    <citation type="submission" date="2019-09" db="EMBL/GenBank/DDBJ databases">
        <title>Mumia zhuanghuii sp. nov. isolated from the intestinal contents of plateau pika (Ochotona curzoniae) in the Qinghai-Tibet plateau of China.</title>
        <authorList>
            <person name="Tian Z."/>
        </authorList>
    </citation>
    <scope>NUCLEOTIDE SEQUENCE [LARGE SCALE GENOMIC DNA]</scope>
    <source>
        <strain evidence="2">JCM 30598</strain>
    </source>
</reference>
<dbReference type="RefSeq" id="WP_150449083.1">
    <property type="nucleotide sequence ID" value="NZ_VYSA01000002.1"/>
</dbReference>
<protein>
    <submittedName>
        <fullName evidence="1">Uncharacterized protein</fullName>
    </submittedName>
</protein>
<comment type="caution">
    <text evidence="1">The sequence shown here is derived from an EMBL/GenBank/DDBJ whole genome shotgun (WGS) entry which is preliminary data.</text>
</comment>
<evidence type="ECO:0000313" key="2">
    <source>
        <dbReference type="Proteomes" id="UP000325827"/>
    </source>
</evidence>
<dbReference type="Proteomes" id="UP000325827">
    <property type="component" value="Unassembled WGS sequence"/>
</dbReference>
<name>A0A5J5J076_9MICO</name>
<gene>
    <name evidence="1" type="ORF">F6B43_11595</name>
</gene>
<dbReference type="EMBL" id="VYSA01000002">
    <property type="protein sequence ID" value="KAA9108052.1"/>
    <property type="molecule type" value="Genomic_DNA"/>
</dbReference>
<organism evidence="1 2">
    <name type="scientific">Microbacterium rhizomatis</name>
    <dbReference type="NCBI Taxonomy" id="1631477"/>
    <lineage>
        <taxon>Bacteria</taxon>
        <taxon>Bacillati</taxon>
        <taxon>Actinomycetota</taxon>
        <taxon>Actinomycetes</taxon>
        <taxon>Micrococcales</taxon>
        <taxon>Microbacteriaceae</taxon>
        <taxon>Microbacterium</taxon>
    </lineage>
</organism>
<accession>A0A5J5J076</accession>